<evidence type="ECO:0000313" key="3">
    <source>
        <dbReference type="Proteomes" id="UP000197277"/>
    </source>
</evidence>
<comment type="caution">
    <text evidence="2">The sequence shown here is derived from an EMBL/GenBank/DDBJ whole genome shotgun (WGS) entry which is preliminary data.</text>
</comment>
<dbReference type="EMBL" id="NIRR01000001">
    <property type="protein sequence ID" value="OWP65010.1"/>
    <property type="molecule type" value="Genomic_DNA"/>
</dbReference>
<proteinExistence type="predicted"/>
<feature type="transmembrane region" description="Helical" evidence="1">
    <location>
        <begin position="40"/>
        <end position="59"/>
    </location>
</feature>
<evidence type="ECO:0000313" key="2">
    <source>
        <dbReference type="EMBL" id="OWP65010.1"/>
    </source>
</evidence>
<organism evidence="2 3">
    <name type="scientific">Hymenobacter amundsenii</name>
    <dbReference type="NCBI Taxonomy" id="2006685"/>
    <lineage>
        <taxon>Bacteria</taxon>
        <taxon>Pseudomonadati</taxon>
        <taxon>Bacteroidota</taxon>
        <taxon>Cytophagia</taxon>
        <taxon>Cytophagales</taxon>
        <taxon>Hymenobacteraceae</taxon>
        <taxon>Hymenobacter</taxon>
    </lineage>
</organism>
<feature type="transmembrane region" description="Helical" evidence="1">
    <location>
        <begin position="71"/>
        <end position="94"/>
    </location>
</feature>
<accession>A0A246FQL2</accession>
<gene>
    <name evidence="2" type="ORF">CDA63_01235</name>
</gene>
<reference evidence="2 3" key="1">
    <citation type="submission" date="2017-06" db="EMBL/GenBank/DDBJ databases">
        <title>Hymenobacter amundsenii sp. nov. isolated from regoliths in Antarctica.</title>
        <authorList>
            <person name="Sedlacek I."/>
            <person name="Kralova S."/>
            <person name="Pantucek R."/>
            <person name="Svec P."/>
            <person name="Holochova P."/>
            <person name="Stankova E."/>
            <person name="Vrbovska V."/>
            <person name="Busse H.-J."/>
        </authorList>
    </citation>
    <scope>NUCLEOTIDE SEQUENCE [LARGE SCALE GENOMIC DNA]</scope>
    <source>
        <strain evidence="2 3">CCM 8682</strain>
    </source>
</reference>
<dbReference type="Proteomes" id="UP000197277">
    <property type="component" value="Unassembled WGS sequence"/>
</dbReference>
<name>A0A246FQL2_9BACT</name>
<dbReference type="CDD" id="cd05709">
    <property type="entry name" value="S2P-M50"/>
    <property type="match status" value="1"/>
</dbReference>
<keyword evidence="3" id="KW-1185">Reference proteome</keyword>
<evidence type="ECO:0008006" key="4">
    <source>
        <dbReference type="Google" id="ProtNLM"/>
    </source>
</evidence>
<keyword evidence="1" id="KW-0472">Membrane</keyword>
<keyword evidence="1" id="KW-0812">Transmembrane</keyword>
<feature type="transmembrane region" description="Helical" evidence="1">
    <location>
        <begin position="156"/>
        <end position="184"/>
    </location>
</feature>
<feature type="transmembrane region" description="Helical" evidence="1">
    <location>
        <begin position="196"/>
        <end position="218"/>
    </location>
</feature>
<sequence length="426" mass="47468">MAVLAPPLPINAMLDFSKPDTPKSALTPEQLKRKKRRQGLFNVSLSLGLVLWLKGADWFNSFSSKADSLQLPWLGLLLLWLPLLLSATFLAVLIHEIGHISGALLADFKIVEFNTGVLLLERKPDGWKTRLQKFSYNMVGKVRGYTTNYEHLRRRYILVVASGPTVNLLSGGFALLLLATLPALQSSPAESTLLKYLFTSFFSVFGWISVLLGVIGFIPLTTTSGDIPNGLMLLHLLRRDKAMYQQLFLLQLSGDSYAGIRPRLWKDELISSLLSYSSETISNNVLDCYAHCWAYAYFDDCHDFEKAQLHLNEAIERKDIASASVQQYLFCEAACIAVLQTNNAAQARLWLNQARQVKPFTEQEGLFAQAAVTWAEGNSAEAGVFLRAAHKQLQNSITSGFNIQAAERIHDLQSKIEQIPFITASA</sequence>
<evidence type="ECO:0000256" key="1">
    <source>
        <dbReference type="SAM" id="Phobius"/>
    </source>
</evidence>
<protein>
    <recommendedName>
        <fullName evidence="4">Peptidase M50 domain-containing protein</fullName>
    </recommendedName>
</protein>
<dbReference type="AlphaFoldDB" id="A0A246FQL2"/>
<keyword evidence="1" id="KW-1133">Transmembrane helix</keyword>